<dbReference type="PRINTS" id="PR00793">
    <property type="entry name" value="PROAMNOPTASE"/>
</dbReference>
<dbReference type="InterPro" id="IPR029058">
    <property type="entry name" value="AB_hydrolase_fold"/>
</dbReference>
<proteinExistence type="predicted"/>
<dbReference type="GO" id="GO:0008233">
    <property type="term" value="F:peptidase activity"/>
    <property type="evidence" value="ECO:0007669"/>
    <property type="project" value="InterPro"/>
</dbReference>
<comment type="caution">
    <text evidence="2">The sequence shown here is derived from an EMBL/GenBank/DDBJ whole genome shotgun (WGS) entry which is preliminary data.</text>
</comment>
<keyword evidence="3" id="KW-1185">Reference proteome</keyword>
<name>A0A167TH67_9HYPO</name>
<organism evidence="2 3">
    <name type="scientific">Niveomyces insectorum RCEF 264</name>
    <dbReference type="NCBI Taxonomy" id="1081102"/>
    <lineage>
        <taxon>Eukaryota</taxon>
        <taxon>Fungi</taxon>
        <taxon>Dikarya</taxon>
        <taxon>Ascomycota</taxon>
        <taxon>Pezizomycotina</taxon>
        <taxon>Sordariomycetes</taxon>
        <taxon>Hypocreomycetidae</taxon>
        <taxon>Hypocreales</taxon>
        <taxon>Cordycipitaceae</taxon>
        <taxon>Niveomyces</taxon>
    </lineage>
</organism>
<dbReference type="STRING" id="1081102.A0A167TH67"/>
<dbReference type="EMBL" id="AZHD01000009">
    <property type="protein sequence ID" value="OAA60601.1"/>
    <property type="molecule type" value="Genomic_DNA"/>
</dbReference>
<dbReference type="Gene3D" id="3.40.50.1820">
    <property type="entry name" value="alpha/beta hydrolase"/>
    <property type="match status" value="2"/>
</dbReference>
<dbReference type="AlphaFoldDB" id="A0A167TH67"/>
<reference evidence="2 3" key="1">
    <citation type="journal article" date="2016" name="Genome Biol. Evol.">
        <title>Divergent and convergent evolution of fungal pathogenicity.</title>
        <authorList>
            <person name="Shang Y."/>
            <person name="Xiao G."/>
            <person name="Zheng P."/>
            <person name="Cen K."/>
            <person name="Zhan S."/>
            <person name="Wang C."/>
        </authorList>
    </citation>
    <scope>NUCLEOTIDE SEQUENCE [LARGE SCALE GENOMIC DNA]</scope>
    <source>
        <strain evidence="2 3">RCEF 264</strain>
    </source>
</reference>
<sequence>MTASEGKAIFHVPGVAEPCYIWYKVVGDLHTEQTPLVVLHGGPGACHEYLLPLQDLSVPIVFYDQIGNGQSTHLPDKKGDEAFWTVALFCAELDNLLATSDSTVGRSTSSASPGAACWLQNGLSPIRMRHEADGCGGWSSPTRLKAQLPASVRVDIDHAEQTGNFRTPGYEAAIGEFYQRHLSLARPWPAPEIAAAIRWLTEDPTVYGTMYGPSEMTATGSLRDWTIVPELHKITVPTLLVNGDQDEAQDEARDEAMAPFFHRLLKVRWVTIANAAHMSHVDQRERFMEIVGTFLKQNEI</sequence>
<keyword evidence="1" id="KW-0378">Hydrolase</keyword>
<evidence type="ECO:0000313" key="3">
    <source>
        <dbReference type="Proteomes" id="UP000076874"/>
    </source>
</evidence>
<dbReference type="InterPro" id="IPR005945">
    <property type="entry name" value="Pro_imino_pep"/>
</dbReference>
<dbReference type="InterPro" id="IPR002410">
    <property type="entry name" value="Peptidase_S33"/>
</dbReference>
<accession>A0A167TH67</accession>
<evidence type="ECO:0000256" key="1">
    <source>
        <dbReference type="ARBA" id="ARBA00022801"/>
    </source>
</evidence>
<dbReference type="SUPFAM" id="SSF53474">
    <property type="entry name" value="alpha/beta-Hydrolases"/>
    <property type="match status" value="1"/>
</dbReference>
<dbReference type="GO" id="GO:0006508">
    <property type="term" value="P:proteolysis"/>
    <property type="evidence" value="ECO:0007669"/>
    <property type="project" value="InterPro"/>
</dbReference>
<dbReference type="Proteomes" id="UP000076874">
    <property type="component" value="Unassembled WGS sequence"/>
</dbReference>
<dbReference type="OrthoDB" id="190201at2759"/>
<protein>
    <submittedName>
        <fullName evidence="2">Peptidase S33, tricorn interacting factor 1</fullName>
    </submittedName>
</protein>
<gene>
    <name evidence="2" type="ORF">SPI_05725</name>
</gene>
<dbReference type="PIRSF" id="PIRSF005539">
    <property type="entry name" value="Pept_S33_TRI_F1"/>
    <property type="match status" value="1"/>
</dbReference>
<evidence type="ECO:0000313" key="2">
    <source>
        <dbReference type="EMBL" id="OAA60601.1"/>
    </source>
</evidence>